<gene>
    <name evidence="1" type="ORF">N7450_001579</name>
</gene>
<proteinExistence type="predicted"/>
<protein>
    <submittedName>
        <fullName evidence="1">Uncharacterized protein</fullName>
    </submittedName>
</protein>
<dbReference type="AlphaFoldDB" id="A0AAD6H0G9"/>
<evidence type="ECO:0000313" key="1">
    <source>
        <dbReference type="EMBL" id="KAJ5600512.1"/>
    </source>
</evidence>
<organism evidence="1 2">
    <name type="scientific">Penicillium hetheringtonii</name>
    <dbReference type="NCBI Taxonomy" id="911720"/>
    <lineage>
        <taxon>Eukaryota</taxon>
        <taxon>Fungi</taxon>
        <taxon>Dikarya</taxon>
        <taxon>Ascomycota</taxon>
        <taxon>Pezizomycotina</taxon>
        <taxon>Eurotiomycetes</taxon>
        <taxon>Eurotiomycetidae</taxon>
        <taxon>Eurotiales</taxon>
        <taxon>Aspergillaceae</taxon>
        <taxon>Penicillium</taxon>
    </lineage>
</organism>
<name>A0AAD6H0G9_9EURO</name>
<evidence type="ECO:0000313" key="2">
    <source>
        <dbReference type="Proteomes" id="UP001216150"/>
    </source>
</evidence>
<reference evidence="1 2" key="1">
    <citation type="journal article" date="2023" name="IMA Fungus">
        <title>Comparative genomic study of the Penicillium genus elucidates a diverse pangenome and 15 lateral gene transfer events.</title>
        <authorList>
            <person name="Petersen C."/>
            <person name="Sorensen T."/>
            <person name="Nielsen M.R."/>
            <person name="Sondergaard T.E."/>
            <person name="Sorensen J.L."/>
            <person name="Fitzpatrick D.A."/>
            <person name="Frisvad J.C."/>
            <person name="Nielsen K.L."/>
        </authorList>
    </citation>
    <scope>NUCLEOTIDE SEQUENCE [LARGE SCALE GENOMIC DNA]</scope>
    <source>
        <strain evidence="1 2">IBT 29057</strain>
    </source>
</reference>
<keyword evidence="2" id="KW-1185">Reference proteome</keyword>
<dbReference type="Proteomes" id="UP001216150">
    <property type="component" value="Unassembled WGS sequence"/>
</dbReference>
<dbReference type="EMBL" id="JAQJAC010000001">
    <property type="protein sequence ID" value="KAJ5600512.1"/>
    <property type="molecule type" value="Genomic_DNA"/>
</dbReference>
<accession>A0AAD6H0G9</accession>
<comment type="caution">
    <text evidence="1">The sequence shown here is derived from an EMBL/GenBank/DDBJ whole genome shotgun (WGS) entry which is preliminary data.</text>
</comment>
<sequence>MPSLFGFAAAAASATYAYTVHKAVRQIDPQRMTRQQTVPDSLRNSRSVNKIVDPRGGSIVFDTRYISVPIPAHRRDISDQELLARFTKGFFGGAVLRPERTVLRKLRWELVHLSGMTVFSVLKNVTNRGNSNEFTKCLPGVEPRANSDVYPSTGINKDIWWIPSD</sequence>